<feature type="disulfide bond" evidence="15">
    <location>
        <begin position="406"/>
        <end position="412"/>
    </location>
</feature>
<dbReference type="InterPro" id="IPR000884">
    <property type="entry name" value="TSP1_rpt"/>
</dbReference>
<dbReference type="Pfam" id="PF00090">
    <property type="entry name" value="TSP_1"/>
    <property type="match status" value="1"/>
</dbReference>
<feature type="disulfide bond" evidence="15">
    <location>
        <begin position="615"/>
        <end position="653"/>
    </location>
</feature>
<dbReference type="InterPro" id="IPR024079">
    <property type="entry name" value="MetalloPept_cat_dom_sf"/>
</dbReference>
<dbReference type="Pfam" id="PF19236">
    <property type="entry name" value="ADAMTS_CR_3"/>
    <property type="match status" value="1"/>
</dbReference>
<evidence type="ECO:0000256" key="5">
    <source>
        <dbReference type="ARBA" id="ARBA00022723"/>
    </source>
</evidence>
<dbReference type="FunFam" id="2.20.100.10:FF:000006">
    <property type="entry name" value="A disintegrin and metalloproteinase with thrombospondin motifs 1"/>
    <property type="match status" value="1"/>
</dbReference>
<keyword evidence="8" id="KW-0378">Hydrolase</keyword>
<dbReference type="PANTHER" id="PTHR13723">
    <property type="entry name" value="ADAMTS A DISINTEGRIN AND METALLOPROTEASE WITH THROMBOSPONDIN MOTIFS PROTEASE"/>
    <property type="match status" value="1"/>
</dbReference>
<dbReference type="InterPro" id="IPR001590">
    <property type="entry name" value="Peptidase_M12B"/>
</dbReference>
<dbReference type="Gene3D" id="3.40.1620.60">
    <property type="match status" value="2"/>
</dbReference>
<feature type="disulfide bond" evidence="15">
    <location>
        <begin position="626"/>
        <end position="638"/>
    </location>
</feature>
<evidence type="ECO:0000256" key="17">
    <source>
        <dbReference type="SAM" id="MobiDB-lite"/>
    </source>
</evidence>
<feature type="signal peptide" evidence="18">
    <location>
        <begin position="1"/>
        <end position="31"/>
    </location>
</feature>
<dbReference type="PROSITE" id="PS50092">
    <property type="entry name" value="TSP1"/>
    <property type="match status" value="12"/>
</dbReference>
<reference evidence="21" key="1">
    <citation type="submission" date="2021-01" db="UniProtKB">
        <authorList>
            <consortium name="EnsemblMetazoa"/>
        </authorList>
    </citation>
    <scope>IDENTIFICATION</scope>
</reference>
<feature type="disulfide bond" evidence="15">
    <location>
        <begin position="544"/>
        <end position="565"/>
    </location>
</feature>
<evidence type="ECO:0000313" key="22">
    <source>
        <dbReference type="Proteomes" id="UP000594262"/>
    </source>
</evidence>
<dbReference type="SMART" id="SM00209">
    <property type="entry name" value="TSP1"/>
    <property type="match status" value="13"/>
</dbReference>
<dbReference type="Pfam" id="PF19030">
    <property type="entry name" value="TSP1_ADAMTS"/>
    <property type="match status" value="12"/>
</dbReference>
<dbReference type="InterPro" id="IPR045371">
    <property type="entry name" value="ADAMTS_CR_3"/>
</dbReference>
<dbReference type="Pfam" id="PF08685">
    <property type="entry name" value="GON"/>
    <property type="match status" value="1"/>
</dbReference>
<feature type="binding site" evidence="14 16">
    <location>
        <position position="446"/>
    </location>
    <ligand>
        <name>Zn(2+)</name>
        <dbReference type="ChEBI" id="CHEBI:29105"/>
        <note>catalytic</note>
    </ligand>
</feature>
<dbReference type="InterPro" id="IPR036383">
    <property type="entry name" value="TSP1_rpt_sf"/>
</dbReference>
<evidence type="ECO:0000256" key="8">
    <source>
        <dbReference type="ARBA" id="ARBA00022801"/>
    </source>
</evidence>
<feature type="binding site" evidence="14">
    <location>
        <position position="505"/>
    </location>
    <ligand>
        <name>Ca(2+)</name>
        <dbReference type="ChEBI" id="CHEBI:29108"/>
        <label>1</label>
    </ligand>
</feature>
<evidence type="ECO:0000256" key="6">
    <source>
        <dbReference type="ARBA" id="ARBA00022729"/>
    </source>
</evidence>
<evidence type="ECO:0000259" key="20">
    <source>
        <dbReference type="PROSITE" id="PS51046"/>
    </source>
</evidence>
<dbReference type="CDD" id="cd04273">
    <property type="entry name" value="ZnMc_ADAMTS_like"/>
    <property type="match status" value="1"/>
</dbReference>
<feature type="binding site" evidence="14">
    <location>
        <position position="508"/>
    </location>
    <ligand>
        <name>Ca(2+)</name>
        <dbReference type="ChEBI" id="CHEBI:29108"/>
        <label>2</label>
    </ligand>
</feature>
<keyword evidence="11 15" id="KW-1015">Disulfide bond</keyword>
<feature type="active site" evidence="13 16">
    <location>
        <position position="447"/>
    </location>
</feature>
<keyword evidence="14" id="KW-0106">Calcium</keyword>
<feature type="binding site" evidence="14 16">
    <location>
        <position position="450"/>
    </location>
    <ligand>
        <name>Zn(2+)</name>
        <dbReference type="ChEBI" id="CHEBI:29105"/>
        <note>catalytic</note>
    </ligand>
</feature>
<keyword evidence="12" id="KW-0325">Glycoprotein</keyword>
<comment type="subcellular location">
    <subcellularLocation>
        <location evidence="1">Secreted</location>
        <location evidence="1">Extracellular space</location>
        <location evidence="1">Extracellular matrix</location>
    </subcellularLocation>
</comment>
<feature type="binding site" evidence="14">
    <location>
        <position position="508"/>
    </location>
    <ligand>
        <name>Ca(2+)</name>
        <dbReference type="ChEBI" id="CHEBI:29108"/>
        <label>1</label>
    </ligand>
</feature>
<feature type="binding site" evidence="14">
    <location>
        <position position="302"/>
    </location>
    <ligand>
        <name>Ca(2+)</name>
        <dbReference type="ChEBI" id="CHEBI:29108"/>
        <label>2</label>
    </ligand>
</feature>
<dbReference type="InterPro" id="IPR050439">
    <property type="entry name" value="ADAMTS_ADAMTS-like"/>
</dbReference>
<dbReference type="Gene3D" id="3.40.390.10">
    <property type="entry name" value="Collagenase (Catalytic Domain)"/>
    <property type="match status" value="1"/>
</dbReference>
<keyword evidence="3" id="KW-0272">Extracellular matrix</keyword>
<keyword evidence="7" id="KW-0677">Repeat</keyword>
<keyword evidence="2" id="KW-0964">Secreted</keyword>
<dbReference type="Pfam" id="PF05986">
    <property type="entry name" value="ADAMTS_spacer1"/>
    <property type="match status" value="1"/>
</dbReference>
<dbReference type="InterPro" id="IPR012314">
    <property type="entry name" value="Pept_M12B_GON-ADAMTSs"/>
</dbReference>
<dbReference type="Proteomes" id="UP000594262">
    <property type="component" value="Unplaced"/>
</dbReference>
<dbReference type="Pfam" id="PF17771">
    <property type="entry name" value="ADAMTS_CR_2"/>
    <property type="match status" value="1"/>
</dbReference>
<organism evidence="21 22">
    <name type="scientific">Clytia hemisphaerica</name>
    <dbReference type="NCBI Taxonomy" id="252671"/>
    <lineage>
        <taxon>Eukaryota</taxon>
        <taxon>Metazoa</taxon>
        <taxon>Cnidaria</taxon>
        <taxon>Hydrozoa</taxon>
        <taxon>Hydroidolina</taxon>
        <taxon>Leptothecata</taxon>
        <taxon>Obeliida</taxon>
        <taxon>Clytiidae</taxon>
        <taxon>Clytia</taxon>
    </lineage>
</organism>
<dbReference type="EnsemblMetazoa" id="CLYHEMT005364.1">
    <property type="protein sequence ID" value="CLYHEMP005364.1"/>
    <property type="gene ID" value="CLYHEMG005364"/>
</dbReference>
<name>A0A7M5V8I3_9CNID</name>
<feature type="binding site" evidence="14">
    <location>
        <position position="302"/>
    </location>
    <ligand>
        <name>Ca(2+)</name>
        <dbReference type="ChEBI" id="CHEBI:29108"/>
        <label>1</label>
    </ligand>
</feature>
<evidence type="ECO:0000256" key="15">
    <source>
        <dbReference type="PIRSR" id="PIRSR613273-3"/>
    </source>
</evidence>
<feature type="domain" description="Peptidase M12B" evidence="19">
    <location>
        <begin position="299"/>
        <end position="510"/>
    </location>
</feature>
<feature type="disulfide bond" evidence="15">
    <location>
        <begin position="377"/>
        <end position="430"/>
    </location>
</feature>
<comment type="caution">
    <text evidence="16">Lacks conserved residue(s) required for the propagation of feature annotation.</text>
</comment>
<evidence type="ECO:0000313" key="21">
    <source>
        <dbReference type="EnsemblMetazoa" id="CLYHEMP005364.1"/>
    </source>
</evidence>
<dbReference type="PROSITE" id="PS51046">
    <property type="entry name" value="GON"/>
    <property type="match status" value="1"/>
</dbReference>
<dbReference type="GO" id="GO:0004222">
    <property type="term" value="F:metalloendopeptidase activity"/>
    <property type="evidence" value="ECO:0007669"/>
    <property type="project" value="InterPro"/>
</dbReference>
<dbReference type="Pfam" id="PF01421">
    <property type="entry name" value="Reprolysin"/>
    <property type="match status" value="1"/>
</dbReference>
<dbReference type="GO" id="GO:0008270">
    <property type="term" value="F:zinc ion binding"/>
    <property type="evidence" value="ECO:0007669"/>
    <property type="project" value="InterPro"/>
</dbReference>
<dbReference type="Gene3D" id="2.60.120.830">
    <property type="match status" value="1"/>
</dbReference>
<evidence type="ECO:0000256" key="12">
    <source>
        <dbReference type="ARBA" id="ARBA00023180"/>
    </source>
</evidence>
<dbReference type="InterPro" id="IPR010294">
    <property type="entry name" value="ADAMTS_spacer1"/>
</dbReference>
<evidence type="ECO:0000256" key="2">
    <source>
        <dbReference type="ARBA" id="ARBA00022525"/>
    </source>
</evidence>
<dbReference type="PANTHER" id="PTHR13723:SF278">
    <property type="entry name" value="ADAM METALLOPEPTIDASE WITH THROMBOSPONDIN TYPE 1 MOTIF A, ISOFORM B"/>
    <property type="match status" value="1"/>
</dbReference>
<feature type="region of interest" description="Disordered" evidence="17">
    <location>
        <begin position="235"/>
        <end position="261"/>
    </location>
</feature>
<dbReference type="GO" id="GO:0030198">
    <property type="term" value="P:extracellular matrix organization"/>
    <property type="evidence" value="ECO:0007669"/>
    <property type="project" value="InterPro"/>
</dbReference>
<evidence type="ECO:0000256" key="11">
    <source>
        <dbReference type="ARBA" id="ARBA00023157"/>
    </source>
</evidence>
<protein>
    <recommendedName>
        <fullName evidence="23">A disintegrin and metalloproteinase with thrombospondin motifs 9</fullName>
    </recommendedName>
</protein>
<sequence>MNFNKGQIWYFSILIIRTCITLLSQLPLSLSDDIKDWTLVYSKELTCLQANERLLALEAQQTDSTRFNALLLDCSRINQSAEQKNEEKFTDSKSDHNRLRKDDRRLENVIFYELRTKSGTLVPNRGGMKNIKDELLSNTESIVIQLKRNSEFLSPSFLTERRLGDLYTEGHFDENMNQCFYTGVVLGDNKSSVTLNICEGMQGVIRTSQSELLISPTPEYTSTNPEHHLYAAKFDTNKTPSGHDGSNKKKESPCPLSGNRAIPKLPNEYKFSYDTDGNLRLSLDHHGRSRARRSLSVKRHIETLLVADETMFEYYGRKEETLQRYLLSIMAIVTTLMKDQSIGNYVDVSVIKLIILKKNPHGLNVTKNASKSLKSFCEWQQLQNKGNNGHPEHFDTAILVTRNNLCSGDDKCETLGLAELGSICDPVRSCSVVEDNGLSVAFTIAHEVGHLLNAPHDGESNTCNELNDQVHIMTPTFSIKYKTWTWSSCSRKYITEFIESSDALCLLDKPSKKIDHQMPLKLPGELFSRKQQCQLVYGKNSTDCLLVDKCDRLWCECYQRGRKSCKTNNMPWADGTTCGKNKWCIQGHCRHREKLKPVHGNWGAWGAYNQCSRPCGGGIKYATRECDNPKPSYNGDYCIGQRRKYKSCNTQTCKNQTVDFREEQCAAFNGKDLYIHDFPKNPEWIPKHSGLNIEDSCKLFCEIKGSGIFYQLKSKVIDGTKCRKGSNDKCVDGKCRPAGCDNVLDSNAKVDKCGVCKGDNSACRIFTGTKEETIMGYNSVVRVPRGASRLKVVQVSSNSGDYDTNFLALLDHKERYIFNGDWRISLGRRRYWTYGTGIYYSGPNSENETIWMPGPLNSPVAVKILSIAATNNVKIRYSYTFPISSQQQSYQWIPQQRWSECFPACNGHQIRDFVCKRSLDGQIVASSKCSRPKPVARHRTCNFDCELMWRTQKGQCIPLKTCGNGIQKQTSMCTKVYVPTSNKKDEALSSIECRKAKIGQRPPTEIPCFVKCTSMRWVYTPWSRCDVMCGGGHQMRIAKCVDQTTNTTTADFNCNSTDKASLTRMCNTHHCPKWHAAWSESCSVTCGKGVIQRQVFCMIDDRTVLDNKCNQVRRPSKTKPCKARPCASWATKKWSTCSRSCGTGTQTRKVFCQTTTGQIVDEERCEAVERPSDRRRCFEKACKLKVKLTQESVGESAKFLNVKWLSGAWGKCSRTCGHGYRERITACVSNNAIVTDSYCDPSKKPVSRELCNTFPCPFWRHGAWSKCTLPCGNGTQTRLVLCGFNGAIVSNMQCDPSQKPSDRRRCNQHRCPEAMAHDPPPVARATASHWRVTMWSECSTTCGVGHQTRSVECSNHEECEQSRKPISIMECNKGACPGWNYGQWTPCRTERGCGKGLQLRLVVCQLEDGRVLPNKGCDAQHKPLTNRTCELLPCQQQYKWHTTGWEECNVQCSHGFQYRHVTCHDEDGHDSSETNCLKYDPKPDLQKACERPACPLWKTEDWGECDVTCIQQRNVYCARDHELVDPSTCRLQTKPIEQQECHHENCVRIPVYSWKVGKWGNCGASCGYSLKARGVDCIDEAGRPVNDTLCKGRMPKMVEQCFMGTCPPEWVAEPWTECSKKCGKGVQEREVFCQGMVSSRLPDTACDVQKKLPTIQECNLGNCDQEARWMAGDWLKCSRSCGIGEVRRDVRCVDRRNNTVLDSSCPKNTMPVVLKVCNTHSCPRESCRDVQRDFDIKFDGEHTLQVPGGTLSIFCEGMHRNNPKEFITLKSDPRENYSEIFSKRLRNGRSCPNNGRRQQECEDCIDYPASGVTFFKKVRIDIKRMTLIPEDMTFADRYGRNPPGFASAGDCYSRIKCAQGRFMVNLLGTGLKVQEGVMWASRGYHTSQKIRRHKDGQVVYGICGGYCGMCAPANRNGLEVKLYSLR</sequence>
<dbReference type="PRINTS" id="PR01857">
    <property type="entry name" value="ADAMTSFAMILY"/>
</dbReference>
<evidence type="ECO:0000256" key="3">
    <source>
        <dbReference type="ARBA" id="ARBA00022530"/>
    </source>
</evidence>
<feature type="disulfide bond" evidence="15">
    <location>
        <begin position="611"/>
        <end position="648"/>
    </location>
</feature>
<dbReference type="SUPFAM" id="SSF82895">
    <property type="entry name" value="TSP-1 type 1 repeat"/>
    <property type="match status" value="13"/>
</dbReference>
<dbReference type="FunFam" id="3.40.390.10:FF:000001">
    <property type="entry name" value="A disintegrin and metalloproteinase with thrombospondin motifs 1"/>
    <property type="match status" value="1"/>
</dbReference>
<evidence type="ECO:0000256" key="1">
    <source>
        <dbReference type="ARBA" id="ARBA00004498"/>
    </source>
</evidence>
<dbReference type="InterPro" id="IPR041645">
    <property type="entry name" value="ADAMTS_CR_2"/>
</dbReference>
<keyword evidence="6 18" id="KW-0732">Signal</keyword>
<evidence type="ECO:0000256" key="9">
    <source>
        <dbReference type="ARBA" id="ARBA00022833"/>
    </source>
</evidence>
<keyword evidence="4" id="KW-0645">Protease</keyword>
<feature type="domain" description="GON" evidence="20">
    <location>
        <begin position="1723"/>
        <end position="1923"/>
    </location>
</feature>
<feature type="disulfide bond" evidence="15">
    <location>
        <begin position="533"/>
        <end position="555"/>
    </location>
</feature>
<dbReference type="FunFam" id="2.20.100.10:FF:000005">
    <property type="entry name" value="ADAM metallopeptidase with thrombospondin type 1 motif 9"/>
    <property type="match status" value="7"/>
</dbReference>
<feature type="chain" id="PRO_5029558524" description="A disintegrin and metalloproteinase with thrombospondin motifs 9" evidence="18">
    <location>
        <begin position="32"/>
        <end position="1926"/>
    </location>
</feature>
<feature type="disulfide bond" evidence="15">
    <location>
        <begin position="424"/>
        <end position="505"/>
    </location>
</feature>
<keyword evidence="5 14" id="KW-0479">Metal-binding</keyword>
<evidence type="ECO:0000256" key="4">
    <source>
        <dbReference type="ARBA" id="ARBA00022670"/>
    </source>
</evidence>
<dbReference type="SUPFAM" id="SSF55486">
    <property type="entry name" value="Metalloproteases ('zincins'), catalytic domain"/>
    <property type="match status" value="1"/>
</dbReference>
<dbReference type="PROSITE" id="PS50215">
    <property type="entry name" value="ADAM_MEPRO"/>
    <property type="match status" value="1"/>
</dbReference>
<keyword evidence="22" id="KW-1185">Reference proteome</keyword>
<evidence type="ECO:0000256" key="10">
    <source>
        <dbReference type="ARBA" id="ARBA00023049"/>
    </source>
</evidence>
<proteinExistence type="predicted"/>
<dbReference type="InterPro" id="IPR013273">
    <property type="entry name" value="ADAMTS/ADAMTS-like"/>
</dbReference>
<evidence type="ECO:0000256" key="7">
    <source>
        <dbReference type="ARBA" id="ARBA00022737"/>
    </source>
</evidence>
<dbReference type="GO" id="GO:0006508">
    <property type="term" value="P:proteolysis"/>
    <property type="evidence" value="ECO:0007669"/>
    <property type="project" value="UniProtKB-KW"/>
</dbReference>
<feature type="binding site" evidence="14">
    <location>
        <position position="395"/>
    </location>
    <ligand>
        <name>Ca(2+)</name>
        <dbReference type="ChEBI" id="CHEBI:29108"/>
        <label>1</label>
    </ligand>
</feature>
<keyword evidence="10" id="KW-0482">Metalloprotease</keyword>
<feature type="disulfide bond" evidence="15">
    <location>
        <begin position="578"/>
        <end position="589"/>
    </location>
</feature>
<accession>A0A7M5V8I3</accession>
<comment type="cofactor">
    <cofactor evidence="14">
        <name>Zn(2+)</name>
        <dbReference type="ChEBI" id="CHEBI:29105"/>
    </cofactor>
    <text evidence="14">Binds 1 zinc ion per subunit.</text>
</comment>
<evidence type="ECO:0000259" key="19">
    <source>
        <dbReference type="PROSITE" id="PS50215"/>
    </source>
</evidence>
<evidence type="ECO:0000256" key="13">
    <source>
        <dbReference type="PIRSR" id="PIRSR613273-1"/>
    </source>
</evidence>
<feature type="disulfide bond" evidence="15">
    <location>
        <begin position="463"/>
        <end position="489"/>
    </location>
</feature>
<evidence type="ECO:0008006" key="23">
    <source>
        <dbReference type="Google" id="ProtNLM"/>
    </source>
</evidence>
<keyword evidence="9 14" id="KW-0862">Zinc</keyword>
<dbReference type="OrthoDB" id="5948003at2759"/>
<evidence type="ECO:0000256" key="16">
    <source>
        <dbReference type="PROSITE-ProRule" id="PRU00276"/>
    </source>
</evidence>
<feature type="binding site" evidence="14 16">
    <location>
        <position position="456"/>
    </location>
    <ligand>
        <name>Zn(2+)</name>
        <dbReference type="ChEBI" id="CHEBI:29105"/>
        <note>catalytic</note>
    </ligand>
</feature>
<dbReference type="Gene3D" id="2.20.100.10">
    <property type="entry name" value="Thrombospondin type-1 (TSP1) repeat"/>
    <property type="match status" value="11"/>
</dbReference>
<evidence type="ECO:0000256" key="18">
    <source>
        <dbReference type="SAM" id="SignalP"/>
    </source>
</evidence>
<feature type="disulfide bond" evidence="15">
    <location>
        <begin position="550"/>
        <end position="584"/>
    </location>
</feature>
<evidence type="ECO:0000256" key="14">
    <source>
        <dbReference type="PIRSR" id="PIRSR613273-2"/>
    </source>
</evidence>